<feature type="region of interest" description="Disordered" evidence="1">
    <location>
        <begin position="1"/>
        <end position="60"/>
    </location>
</feature>
<accession>A0AAN6NU24</accession>
<feature type="compositionally biased region" description="Acidic residues" evidence="1">
    <location>
        <begin position="293"/>
        <end position="302"/>
    </location>
</feature>
<dbReference type="AlphaFoldDB" id="A0AAN6NU24"/>
<name>A0AAN6NU24_9PEZI</name>
<protein>
    <submittedName>
        <fullName evidence="2">Uncharacterized protein</fullName>
    </submittedName>
</protein>
<feature type="compositionally biased region" description="Basic and acidic residues" evidence="1">
    <location>
        <begin position="1"/>
        <end position="13"/>
    </location>
</feature>
<sequence length="467" mass="51996">MGHEISRPTDERAPFAGGPMGGVFTVPRQNSKKPRNQKRNKMRNRRAQKDEGPTNLGARTHPSIPMLCPDWVWSAMSNVSVAKDRAWFTTYTPFDSTVCISGQNLAVRGIGTVNLNVKRRPARAGRHNQAILPLRMVLHVPDATCNILAKIPNIDGQSCSVYIFPARGESRSYSVMDGEEVEGHHHGGQKQQRQGELMKGCIKDHKGKMVAYFDPDHVLFALKLSGPPIGPITRQSVLKARPESLPISIFAQWAADELDKWTLKREMQNLLADRDVDGDSSVGDDASSATLDTSDDEEEDPDFVMGYGDGNGNRNGNNVGPGGPERPNETVDRHGYTKAERAFIRSHFKNEWTFLHLYGLKMDRDRDRELGRDILRAMMANDQNKKSTNMRVAGFAARATGPRKQQPRKVQIKRSGPRAQRVNKTSGPEQNGFLTATLGKYRVIRAPRAPPRRMGAGRLTVVKEEST</sequence>
<feature type="region of interest" description="Disordered" evidence="1">
    <location>
        <begin position="413"/>
        <end position="433"/>
    </location>
</feature>
<dbReference type="PANTHER" id="PTHR40628:SF1">
    <property type="entry name" value="CHROMO DOMAIN-CONTAINING PROTEIN"/>
    <property type="match status" value="1"/>
</dbReference>
<evidence type="ECO:0000313" key="2">
    <source>
        <dbReference type="EMBL" id="KAK3951119.1"/>
    </source>
</evidence>
<evidence type="ECO:0000256" key="1">
    <source>
        <dbReference type="SAM" id="MobiDB-lite"/>
    </source>
</evidence>
<feature type="compositionally biased region" description="Polar residues" evidence="1">
    <location>
        <begin position="422"/>
        <end position="433"/>
    </location>
</feature>
<dbReference type="PANTHER" id="PTHR40628">
    <property type="entry name" value="CHROMO DOMAIN-CONTAINING PROTEIN"/>
    <property type="match status" value="1"/>
</dbReference>
<feature type="compositionally biased region" description="Low complexity" evidence="1">
    <location>
        <begin position="279"/>
        <end position="292"/>
    </location>
</feature>
<gene>
    <name evidence="2" type="ORF">QBC32DRAFT_393365</name>
</gene>
<keyword evidence="3" id="KW-1185">Reference proteome</keyword>
<feature type="region of interest" description="Disordered" evidence="1">
    <location>
        <begin position="447"/>
        <end position="467"/>
    </location>
</feature>
<comment type="caution">
    <text evidence="2">The sequence shown here is derived from an EMBL/GenBank/DDBJ whole genome shotgun (WGS) entry which is preliminary data.</text>
</comment>
<reference evidence="2" key="2">
    <citation type="submission" date="2023-06" db="EMBL/GenBank/DDBJ databases">
        <authorList>
            <consortium name="Lawrence Berkeley National Laboratory"/>
            <person name="Mondo S.J."/>
            <person name="Hensen N."/>
            <person name="Bonometti L."/>
            <person name="Westerberg I."/>
            <person name="Brannstrom I.O."/>
            <person name="Guillou S."/>
            <person name="Cros-Aarteil S."/>
            <person name="Calhoun S."/>
            <person name="Haridas S."/>
            <person name="Kuo A."/>
            <person name="Pangilinan J."/>
            <person name="Riley R."/>
            <person name="Labutti K."/>
            <person name="Andreopoulos B."/>
            <person name="Lipzen A."/>
            <person name="Chen C."/>
            <person name="Yanf M."/>
            <person name="Daum C."/>
            <person name="Ng V."/>
            <person name="Clum A."/>
            <person name="Steindorff A."/>
            <person name="Ohm R."/>
            <person name="Martin F."/>
            <person name="Silar P."/>
            <person name="Natvig D."/>
            <person name="Lalanne C."/>
            <person name="Gautier V."/>
            <person name="Ament-Velasquez S.L."/>
            <person name="Kruys A."/>
            <person name="Hutchinson M.I."/>
            <person name="Powell A.J."/>
            <person name="Barry K."/>
            <person name="Miller A.N."/>
            <person name="Grigoriev I.V."/>
            <person name="Debuchy R."/>
            <person name="Gladieux P."/>
            <person name="Thoren M.H."/>
            <person name="Johannesson H."/>
        </authorList>
    </citation>
    <scope>NUCLEOTIDE SEQUENCE</scope>
    <source>
        <strain evidence="2">CBS 626.80</strain>
    </source>
</reference>
<dbReference type="EMBL" id="MU859157">
    <property type="protein sequence ID" value="KAK3951119.1"/>
    <property type="molecule type" value="Genomic_DNA"/>
</dbReference>
<feature type="compositionally biased region" description="Gly residues" evidence="1">
    <location>
        <begin position="307"/>
        <end position="323"/>
    </location>
</feature>
<feature type="region of interest" description="Disordered" evidence="1">
    <location>
        <begin position="275"/>
        <end position="332"/>
    </location>
</feature>
<evidence type="ECO:0000313" key="3">
    <source>
        <dbReference type="Proteomes" id="UP001303222"/>
    </source>
</evidence>
<dbReference type="Proteomes" id="UP001303222">
    <property type="component" value="Unassembled WGS sequence"/>
</dbReference>
<organism evidence="2 3">
    <name type="scientific">Pseudoneurospora amorphoporcata</name>
    <dbReference type="NCBI Taxonomy" id="241081"/>
    <lineage>
        <taxon>Eukaryota</taxon>
        <taxon>Fungi</taxon>
        <taxon>Dikarya</taxon>
        <taxon>Ascomycota</taxon>
        <taxon>Pezizomycotina</taxon>
        <taxon>Sordariomycetes</taxon>
        <taxon>Sordariomycetidae</taxon>
        <taxon>Sordariales</taxon>
        <taxon>Sordariaceae</taxon>
        <taxon>Pseudoneurospora</taxon>
    </lineage>
</organism>
<reference evidence="2" key="1">
    <citation type="journal article" date="2023" name="Mol. Phylogenet. Evol.">
        <title>Genome-scale phylogeny and comparative genomics of the fungal order Sordariales.</title>
        <authorList>
            <person name="Hensen N."/>
            <person name="Bonometti L."/>
            <person name="Westerberg I."/>
            <person name="Brannstrom I.O."/>
            <person name="Guillou S."/>
            <person name="Cros-Aarteil S."/>
            <person name="Calhoun S."/>
            <person name="Haridas S."/>
            <person name="Kuo A."/>
            <person name="Mondo S."/>
            <person name="Pangilinan J."/>
            <person name="Riley R."/>
            <person name="LaButti K."/>
            <person name="Andreopoulos B."/>
            <person name="Lipzen A."/>
            <person name="Chen C."/>
            <person name="Yan M."/>
            <person name="Daum C."/>
            <person name="Ng V."/>
            <person name="Clum A."/>
            <person name="Steindorff A."/>
            <person name="Ohm R.A."/>
            <person name="Martin F."/>
            <person name="Silar P."/>
            <person name="Natvig D.O."/>
            <person name="Lalanne C."/>
            <person name="Gautier V."/>
            <person name="Ament-Velasquez S.L."/>
            <person name="Kruys A."/>
            <person name="Hutchinson M.I."/>
            <person name="Powell A.J."/>
            <person name="Barry K."/>
            <person name="Miller A.N."/>
            <person name="Grigoriev I.V."/>
            <person name="Debuchy R."/>
            <person name="Gladieux P."/>
            <person name="Hiltunen Thoren M."/>
            <person name="Johannesson H."/>
        </authorList>
    </citation>
    <scope>NUCLEOTIDE SEQUENCE</scope>
    <source>
        <strain evidence="2">CBS 626.80</strain>
    </source>
</reference>
<proteinExistence type="predicted"/>
<feature type="compositionally biased region" description="Basic residues" evidence="1">
    <location>
        <begin position="30"/>
        <end position="46"/>
    </location>
</feature>